<organism evidence="18 19">
    <name type="scientific">Lomentospora prolificans</name>
    <dbReference type="NCBI Taxonomy" id="41688"/>
    <lineage>
        <taxon>Eukaryota</taxon>
        <taxon>Fungi</taxon>
        <taxon>Dikarya</taxon>
        <taxon>Ascomycota</taxon>
        <taxon>Pezizomycotina</taxon>
        <taxon>Sordariomycetes</taxon>
        <taxon>Hypocreomycetidae</taxon>
        <taxon>Microascales</taxon>
        <taxon>Microascaceae</taxon>
        <taxon>Lomentospora</taxon>
    </lineage>
</organism>
<evidence type="ECO:0000313" key="19">
    <source>
        <dbReference type="Proteomes" id="UP000233524"/>
    </source>
</evidence>
<dbReference type="InterPro" id="IPR005103">
    <property type="entry name" value="AA9_LPMO"/>
</dbReference>
<dbReference type="InParanoid" id="A0A2N3N840"/>
<evidence type="ECO:0000256" key="9">
    <source>
        <dbReference type="ARBA" id="ARBA00023033"/>
    </source>
</evidence>
<dbReference type="GO" id="GO:0004497">
    <property type="term" value="F:monooxygenase activity"/>
    <property type="evidence" value="ECO:0007669"/>
    <property type="project" value="UniProtKB-KW"/>
</dbReference>
<feature type="chain" id="PRO_5014671910" description="lytic cellulose monooxygenase (C4-dehydrogenating)" evidence="16">
    <location>
        <begin position="19"/>
        <end position="296"/>
    </location>
</feature>
<keyword evidence="7" id="KW-0560">Oxidoreductase</keyword>
<gene>
    <name evidence="18" type="ORF">jhhlp_004943</name>
</gene>
<reference evidence="18 19" key="1">
    <citation type="journal article" date="2017" name="G3 (Bethesda)">
        <title>First Draft Genome Sequence of the Pathogenic Fungus Lomentospora prolificans (Formerly Scedosporium prolificans).</title>
        <authorList>
            <person name="Luo R."/>
            <person name="Zimin A."/>
            <person name="Workman R."/>
            <person name="Fan Y."/>
            <person name="Pertea G."/>
            <person name="Grossman N."/>
            <person name="Wear M.P."/>
            <person name="Jia B."/>
            <person name="Miller H."/>
            <person name="Casadevall A."/>
            <person name="Timp W."/>
            <person name="Zhang S.X."/>
            <person name="Salzberg S.L."/>
        </authorList>
    </citation>
    <scope>NUCLEOTIDE SEQUENCE [LARGE SCALE GENOMIC DNA]</scope>
    <source>
        <strain evidence="18 19">JHH-5317</strain>
    </source>
</reference>
<evidence type="ECO:0000256" key="16">
    <source>
        <dbReference type="SAM" id="SignalP"/>
    </source>
</evidence>
<evidence type="ECO:0000256" key="4">
    <source>
        <dbReference type="ARBA" id="ARBA00022723"/>
    </source>
</evidence>
<keyword evidence="8" id="KW-0186">Copper</keyword>
<sequence>MRFIQATCTLALTSQVLGHGYIWRIDADNVAYPGWDVRVDPTLDPVPERIAFGGGSVGPVMDSDGPEIACNKVYNPRPLDIATARAGSNVSFHWSHWLHSHKGPITAWMAPYEGEIADVNVNDLEFFKFAEDAIDENGVWATDRLMDNDHIWTTVIPADIKPGKYVIRQEIIALHFVLDTSPGFAFAGVGPQFYLTCFNFEISGDGTAQPAGMKFPGAYEKDAPGLWFDLQSGAEYPFAGPPLYESEYTVELEPNNFVVLSPTGQGEEADAAYYAAQNESLQFQVNINTQIDANGG</sequence>
<dbReference type="Proteomes" id="UP000233524">
    <property type="component" value="Unassembled WGS sequence"/>
</dbReference>
<keyword evidence="4" id="KW-0479">Metal-binding</keyword>
<evidence type="ECO:0000256" key="12">
    <source>
        <dbReference type="ARBA" id="ARBA00023326"/>
    </source>
</evidence>
<keyword evidence="12" id="KW-0624">Polysaccharide degradation</keyword>
<evidence type="ECO:0000256" key="1">
    <source>
        <dbReference type="ARBA" id="ARBA00001973"/>
    </source>
</evidence>
<keyword evidence="19" id="KW-1185">Reference proteome</keyword>
<accession>A0A2N3N840</accession>
<dbReference type="Pfam" id="PF03443">
    <property type="entry name" value="AA9"/>
    <property type="match status" value="1"/>
</dbReference>
<evidence type="ECO:0000256" key="10">
    <source>
        <dbReference type="ARBA" id="ARBA00023157"/>
    </source>
</evidence>
<comment type="cofactor">
    <cofactor evidence="1">
        <name>Cu(2+)</name>
        <dbReference type="ChEBI" id="CHEBI:29036"/>
    </cofactor>
</comment>
<dbReference type="GO" id="GO:0046872">
    <property type="term" value="F:metal ion binding"/>
    <property type="evidence" value="ECO:0007669"/>
    <property type="project" value="UniProtKB-KW"/>
</dbReference>
<dbReference type="EMBL" id="NLAX01000095">
    <property type="protein sequence ID" value="PKS08557.1"/>
    <property type="molecule type" value="Genomic_DNA"/>
</dbReference>
<keyword evidence="11" id="KW-0119">Carbohydrate metabolism</keyword>
<dbReference type="EC" id="1.14.99.56" evidence="15"/>
<name>A0A2N3N840_9PEZI</name>
<feature type="domain" description="Auxiliary Activity family 9 catalytic" evidence="17">
    <location>
        <begin position="19"/>
        <end position="232"/>
    </location>
</feature>
<evidence type="ECO:0000256" key="14">
    <source>
        <dbReference type="ARBA" id="ARBA00045077"/>
    </source>
</evidence>
<dbReference type="PANTHER" id="PTHR33353:SF10">
    <property type="entry name" value="ENDO-BETA-1,4-GLUCANASE D"/>
    <property type="match status" value="1"/>
</dbReference>
<evidence type="ECO:0000256" key="8">
    <source>
        <dbReference type="ARBA" id="ARBA00023008"/>
    </source>
</evidence>
<evidence type="ECO:0000313" key="18">
    <source>
        <dbReference type="EMBL" id="PKS08557.1"/>
    </source>
</evidence>
<dbReference type="VEuPathDB" id="FungiDB:jhhlp_004943"/>
<dbReference type="GO" id="GO:0005576">
    <property type="term" value="C:extracellular region"/>
    <property type="evidence" value="ECO:0007669"/>
    <property type="project" value="UniProtKB-SubCell"/>
</dbReference>
<keyword evidence="6" id="KW-0136">Cellulose degradation</keyword>
<dbReference type="OrthoDB" id="4849160at2759"/>
<evidence type="ECO:0000256" key="13">
    <source>
        <dbReference type="ARBA" id="ARBA00044502"/>
    </source>
</evidence>
<dbReference type="Gene3D" id="2.70.50.70">
    <property type="match status" value="1"/>
</dbReference>
<dbReference type="GO" id="GO:0030245">
    <property type="term" value="P:cellulose catabolic process"/>
    <property type="evidence" value="ECO:0007669"/>
    <property type="project" value="UniProtKB-KW"/>
</dbReference>
<evidence type="ECO:0000256" key="3">
    <source>
        <dbReference type="ARBA" id="ARBA00022525"/>
    </source>
</evidence>
<keyword evidence="9" id="KW-0503">Monooxygenase</keyword>
<keyword evidence="10" id="KW-1015">Disulfide bond</keyword>
<feature type="signal peptide" evidence="16">
    <location>
        <begin position="1"/>
        <end position="18"/>
    </location>
</feature>
<comment type="subcellular location">
    <subcellularLocation>
        <location evidence="2">Secreted</location>
    </subcellularLocation>
</comment>
<dbReference type="CDD" id="cd21175">
    <property type="entry name" value="LPMO_AA9"/>
    <property type="match status" value="1"/>
</dbReference>
<proteinExistence type="inferred from homology"/>
<comment type="caution">
    <text evidence="18">The sequence shown here is derived from an EMBL/GenBank/DDBJ whole genome shotgun (WGS) entry which is preliminary data.</text>
</comment>
<comment type="catalytic activity">
    <reaction evidence="14">
        <text>[(1-&gt;4)-beta-D-glucosyl]n+m + reduced acceptor + O2 = 4-dehydro-beta-D-glucosyl-[(1-&gt;4)-beta-D-glucosyl]n-1 + [(1-&gt;4)-beta-D-glucosyl]m + acceptor + H2O.</text>
        <dbReference type="EC" id="1.14.99.56"/>
    </reaction>
</comment>
<evidence type="ECO:0000256" key="6">
    <source>
        <dbReference type="ARBA" id="ARBA00023001"/>
    </source>
</evidence>
<evidence type="ECO:0000259" key="17">
    <source>
        <dbReference type="Pfam" id="PF03443"/>
    </source>
</evidence>
<evidence type="ECO:0000256" key="2">
    <source>
        <dbReference type="ARBA" id="ARBA00004613"/>
    </source>
</evidence>
<dbReference type="AlphaFoldDB" id="A0A2N3N840"/>
<evidence type="ECO:0000256" key="15">
    <source>
        <dbReference type="ARBA" id="ARBA00047174"/>
    </source>
</evidence>
<evidence type="ECO:0000256" key="7">
    <source>
        <dbReference type="ARBA" id="ARBA00023002"/>
    </source>
</evidence>
<keyword evidence="5 16" id="KW-0732">Signal</keyword>
<comment type="similarity">
    <text evidence="13">Belongs to the polysaccharide monooxygenase AA9 family.</text>
</comment>
<evidence type="ECO:0000256" key="5">
    <source>
        <dbReference type="ARBA" id="ARBA00022729"/>
    </source>
</evidence>
<protein>
    <recommendedName>
        <fullName evidence="15">lytic cellulose monooxygenase (C4-dehydrogenating)</fullName>
        <ecNumber evidence="15">1.14.99.56</ecNumber>
    </recommendedName>
</protein>
<keyword evidence="3" id="KW-0964">Secreted</keyword>
<dbReference type="InterPro" id="IPR049892">
    <property type="entry name" value="AA9"/>
</dbReference>
<evidence type="ECO:0000256" key="11">
    <source>
        <dbReference type="ARBA" id="ARBA00023277"/>
    </source>
</evidence>
<dbReference type="PANTHER" id="PTHR33353">
    <property type="entry name" value="PUTATIVE (AFU_ORTHOLOGUE AFUA_1G12560)-RELATED"/>
    <property type="match status" value="1"/>
</dbReference>